<protein>
    <recommendedName>
        <fullName evidence="9">ABC transmembrane type-1 domain-containing protein</fullName>
    </recommendedName>
</protein>
<evidence type="ECO:0000313" key="10">
    <source>
        <dbReference type="EMBL" id="SHI69297.1"/>
    </source>
</evidence>
<dbReference type="Gene3D" id="3.40.190.10">
    <property type="entry name" value="Periplasmic binding protein-like II"/>
    <property type="match status" value="1"/>
</dbReference>
<dbReference type="AlphaFoldDB" id="A0A1M6D7U5"/>
<evidence type="ECO:0000256" key="6">
    <source>
        <dbReference type="ARBA" id="ARBA00022989"/>
    </source>
</evidence>
<dbReference type="Gene3D" id="1.10.3720.10">
    <property type="entry name" value="MetI-like"/>
    <property type="match status" value="1"/>
</dbReference>
<keyword evidence="7 8" id="KW-0472">Membrane</keyword>
<evidence type="ECO:0000256" key="5">
    <source>
        <dbReference type="ARBA" id="ARBA00022692"/>
    </source>
</evidence>
<keyword evidence="11" id="KW-1185">Reference proteome</keyword>
<dbReference type="OrthoDB" id="9807047at2"/>
<dbReference type="GO" id="GO:0055085">
    <property type="term" value="P:transmembrane transport"/>
    <property type="evidence" value="ECO:0007669"/>
    <property type="project" value="InterPro"/>
</dbReference>
<evidence type="ECO:0000256" key="3">
    <source>
        <dbReference type="ARBA" id="ARBA00022448"/>
    </source>
</evidence>
<dbReference type="GO" id="GO:0005886">
    <property type="term" value="C:plasma membrane"/>
    <property type="evidence" value="ECO:0007669"/>
    <property type="project" value="UniProtKB-SubCell"/>
</dbReference>
<keyword evidence="3" id="KW-0813">Transport</keyword>
<dbReference type="RefSeq" id="WP_083599216.1">
    <property type="nucleotide sequence ID" value="NZ_FQZQ01000002.1"/>
</dbReference>
<comment type="subcellular location">
    <subcellularLocation>
        <location evidence="1">Cell membrane</location>
        <topology evidence="1">Multi-pass membrane protein</topology>
    </subcellularLocation>
</comment>
<dbReference type="InterPro" id="IPR000515">
    <property type="entry name" value="MetI-like"/>
</dbReference>
<dbReference type="PANTHER" id="PTHR42929:SF1">
    <property type="entry name" value="INNER MEMBRANE ABC TRANSPORTER PERMEASE PROTEIN YDCU-RELATED"/>
    <property type="match status" value="1"/>
</dbReference>
<evidence type="ECO:0000259" key="9">
    <source>
        <dbReference type="PROSITE" id="PS50928"/>
    </source>
</evidence>
<feature type="transmembrane region" description="Helical" evidence="8">
    <location>
        <begin position="106"/>
        <end position="128"/>
    </location>
</feature>
<name>A0A1M6D7U5_9RHOB</name>
<comment type="similarity">
    <text evidence="2">Belongs to the binding-protein-dependent transport system permease family. CysTW subfamily.</text>
</comment>
<dbReference type="InterPro" id="IPR035906">
    <property type="entry name" value="MetI-like_sf"/>
</dbReference>
<dbReference type="PANTHER" id="PTHR42929">
    <property type="entry name" value="INNER MEMBRANE ABC TRANSPORTER PERMEASE PROTEIN YDCU-RELATED-RELATED"/>
    <property type="match status" value="1"/>
</dbReference>
<sequence>MLRRSTKNKSSPDFAFLLLQNQEPYPFFTKGMYDLLPAELGATLPTHPDNLAAQYVSNDLFWGANYEELNECWQDWVAEKSPRLARAARSPAPFHRNMQGGRIMRLTLFPALFLAVAFFLIPVGIMFYQGMFDPEFTLKQFDRFFTRGAYVRIFLNPVKISVVVGMLCVLIGYPIAYFIVRRPPQWRPILLFLVLVPMWMSVLVRTYAWMVLLGREGLINMAMI</sequence>
<keyword evidence="4" id="KW-1003">Cell membrane</keyword>
<dbReference type="Proteomes" id="UP000183982">
    <property type="component" value="Unassembled WGS sequence"/>
</dbReference>
<evidence type="ECO:0000313" key="11">
    <source>
        <dbReference type="Proteomes" id="UP000183982"/>
    </source>
</evidence>
<dbReference type="SUPFAM" id="SSF161098">
    <property type="entry name" value="MetI-like"/>
    <property type="match status" value="1"/>
</dbReference>
<evidence type="ECO:0000256" key="4">
    <source>
        <dbReference type="ARBA" id="ARBA00022475"/>
    </source>
</evidence>
<evidence type="ECO:0000256" key="1">
    <source>
        <dbReference type="ARBA" id="ARBA00004651"/>
    </source>
</evidence>
<dbReference type="STRING" id="1470563.SAMN05444000_102252"/>
<organism evidence="10 11">
    <name type="scientific">Shimia gijangensis</name>
    <dbReference type="NCBI Taxonomy" id="1470563"/>
    <lineage>
        <taxon>Bacteria</taxon>
        <taxon>Pseudomonadati</taxon>
        <taxon>Pseudomonadota</taxon>
        <taxon>Alphaproteobacteria</taxon>
        <taxon>Rhodobacterales</taxon>
        <taxon>Roseobacteraceae</taxon>
    </lineage>
</organism>
<evidence type="ECO:0000256" key="2">
    <source>
        <dbReference type="ARBA" id="ARBA00007069"/>
    </source>
</evidence>
<keyword evidence="5 8" id="KW-0812">Transmembrane</keyword>
<feature type="domain" description="ABC transmembrane type-1" evidence="9">
    <location>
        <begin position="154"/>
        <end position="224"/>
    </location>
</feature>
<gene>
    <name evidence="10" type="ORF">SAMN05444000_102252</name>
</gene>
<dbReference type="EMBL" id="FQZQ01000002">
    <property type="protein sequence ID" value="SHI69297.1"/>
    <property type="molecule type" value="Genomic_DNA"/>
</dbReference>
<proteinExistence type="inferred from homology"/>
<evidence type="ECO:0000256" key="8">
    <source>
        <dbReference type="SAM" id="Phobius"/>
    </source>
</evidence>
<dbReference type="PROSITE" id="PS50928">
    <property type="entry name" value="ABC_TM1"/>
    <property type="match status" value="1"/>
</dbReference>
<reference evidence="11" key="1">
    <citation type="submission" date="2016-11" db="EMBL/GenBank/DDBJ databases">
        <authorList>
            <person name="Varghese N."/>
            <person name="Submissions S."/>
        </authorList>
    </citation>
    <scope>NUCLEOTIDE SEQUENCE [LARGE SCALE GENOMIC DNA]</scope>
    <source>
        <strain evidence="11">DSM 100564</strain>
    </source>
</reference>
<keyword evidence="6 8" id="KW-1133">Transmembrane helix</keyword>
<accession>A0A1M6D7U5</accession>
<evidence type="ECO:0000256" key="7">
    <source>
        <dbReference type="ARBA" id="ARBA00023136"/>
    </source>
</evidence>
<feature type="transmembrane region" description="Helical" evidence="8">
    <location>
        <begin position="160"/>
        <end position="180"/>
    </location>
</feature>
<feature type="transmembrane region" description="Helical" evidence="8">
    <location>
        <begin position="189"/>
        <end position="212"/>
    </location>
</feature>